<evidence type="ECO:0000256" key="4">
    <source>
        <dbReference type="ARBA" id="ARBA00023136"/>
    </source>
</evidence>
<sequence>NKKALTCTKMVLYLRDFLFLLFQLSGVALITIGVLQYSTYSEIGSFTGSSLSQIAIVLIAVGVTIAFVSLLGHIGAFFNNSSMVACVSTVINFLIILLEVLTGAAFYIFRSRVRHLPILPKGNYLSSRSNFTISNGSQEIIEFKCCGADSYADWSQSVGWENHNAVPDSCCVEKSEGCGQDKEKAHKKGCLWAIKFFLMKNLVWVGAVCIVFGVLIGVCLCLDIKKNYETIR</sequence>
<dbReference type="OMA" id="MVSCFIC"/>
<evidence type="ECO:0000256" key="2">
    <source>
        <dbReference type="ARBA" id="ARBA00022692"/>
    </source>
</evidence>
<dbReference type="Pfam" id="PF00335">
    <property type="entry name" value="Tetraspanin"/>
    <property type="match status" value="1"/>
</dbReference>
<reference evidence="6" key="2">
    <citation type="submission" date="2025-09" db="UniProtKB">
        <authorList>
            <consortium name="Ensembl"/>
        </authorList>
    </citation>
    <scope>IDENTIFICATION</scope>
</reference>
<dbReference type="InterPro" id="IPR018499">
    <property type="entry name" value="Tetraspanin/Peripherin"/>
</dbReference>
<feature type="transmembrane region" description="Helical" evidence="5">
    <location>
        <begin position="90"/>
        <end position="109"/>
    </location>
</feature>
<accession>A0A3Q0TBU7</accession>
<dbReference type="AlphaFoldDB" id="A0A3Q0TBU7"/>
<proteinExistence type="predicted"/>
<dbReference type="InterPro" id="IPR008952">
    <property type="entry name" value="Tetraspanin_EC2_sf"/>
</dbReference>
<feature type="transmembrane region" description="Helical" evidence="5">
    <location>
        <begin position="12"/>
        <end position="34"/>
    </location>
</feature>
<comment type="subcellular location">
    <subcellularLocation>
        <location evidence="1">Membrane</location>
        <topology evidence="1">Multi-pass membrane protein</topology>
    </subcellularLocation>
</comment>
<dbReference type="SUPFAM" id="SSF48652">
    <property type="entry name" value="Tetraspanin"/>
    <property type="match status" value="1"/>
</dbReference>
<feature type="transmembrane region" description="Helical" evidence="5">
    <location>
        <begin position="202"/>
        <end position="222"/>
    </location>
</feature>
<evidence type="ECO:0000256" key="5">
    <source>
        <dbReference type="SAM" id="Phobius"/>
    </source>
</evidence>
<keyword evidence="4 5" id="KW-0472">Membrane</keyword>
<dbReference type="Gene3D" id="1.10.1450.10">
    <property type="entry name" value="Tetraspanin"/>
    <property type="match status" value="1"/>
</dbReference>
<protein>
    <submittedName>
        <fullName evidence="6">Uncharacterized protein</fullName>
    </submittedName>
</protein>
<dbReference type="PANTHER" id="PTHR19282:SF511">
    <property type="entry name" value="TETRASPANIN"/>
    <property type="match status" value="1"/>
</dbReference>
<evidence type="ECO:0000256" key="3">
    <source>
        <dbReference type="ARBA" id="ARBA00022989"/>
    </source>
</evidence>
<feature type="transmembrane region" description="Helical" evidence="5">
    <location>
        <begin position="54"/>
        <end position="78"/>
    </location>
</feature>
<dbReference type="Proteomes" id="UP000261340">
    <property type="component" value="Unplaced"/>
</dbReference>
<dbReference type="PANTHER" id="PTHR19282">
    <property type="entry name" value="TETRASPANIN"/>
    <property type="match status" value="1"/>
</dbReference>
<dbReference type="STRING" id="61819.ENSACIP00000031685"/>
<evidence type="ECO:0000256" key="1">
    <source>
        <dbReference type="ARBA" id="ARBA00004141"/>
    </source>
</evidence>
<keyword evidence="7" id="KW-1185">Reference proteome</keyword>
<evidence type="ECO:0000313" key="6">
    <source>
        <dbReference type="Ensembl" id="ENSACIP00000031685.1"/>
    </source>
</evidence>
<dbReference type="PRINTS" id="PR00259">
    <property type="entry name" value="TMFOUR"/>
</dbReference>
<dbReference type="Ensembl" id="ENSACIT00000032515.1">
    <property type="protein sequence ID" value="ENSACIP00000031685.1"/>
    <property type="gene ID" value="ENSACIG00000024478.1"/>
</dbReference>
<dbReference type="GeneTree" id="ENSGT00940000156832"/>
<dbReference type="GO" id="GO:0005886">
    <property type="term" value="C:plasma membrane"/>
    <property type="evidence" value="ECO:0007669"/>
    <property type="project" value="TreeGrafter"/>
</dbReference>
<name>A0A3Q0TBU7_AMPCI</name>
<keyword evidence="3 5" id="KW-1133">Transmembrane helix</keyword>
<organism evidence="6 7">
    <name type="scientific">Amphilophus citrinellus</name>
    <name type="common">Midas cichlid</name>
    <name type="synonym">Cichlasoma citrinellum</name>
    <dbReference type="NCBI Taxonomy" id="61819"/>
    <lineage>
        <taxon>Eukaryota</taxon>
        <taxon>Metazoa</taxon>
        <taxon>Chordata</taxon>
        <taxon>Craniata</taxon>
        <taxon>Vertebrata</taxon>
        <taxon>Euteleostomi</taxon>
        <taxon>Actinopterygii</taxon>
        <taxon>Neopterygii</taxon>
        <taxon>Teleostei</taxon>
        <taxon>Neoteleostei</taxon>
        <taxon>Acanthomorphata</taxon>
        <taxon>Ovalentaria</taxon>
        <taxon>Cichlomorphae</taxon>
        <taxon>Cichliformes</taxon>
        <taxon>Cichlidae</taxon>
        <taxon>New World cichlids</taxon>
        <taxon>Cichlasomatinae</taxon>
        <taxon>Heroini</taxon>
        <taxon>Amphilophus</taxon>
    </lineage>
</organism>
<keyword evidence="2 5" id="KW-0812">Transmembrane</keyword>
<evidence type="ECO:0000313" key="7">
    <source>
        <dbReference type="Proteomes" id="UP000261340"/>
    </source>
</evidence>
<reference evidence="6" key="1">
    <citation type="submission" date="2025-08" db="UniProtKB">
        <authorList>
            <consortium name="Ensembl"/>
        </authorList>
    </citation>
    <scope>IDENTIFICATION</scope>
</reference>